<gene>
    <name evidence="1" type="ORF">PR048_018424</name>
</gene>
<proteinExistence type="predicted"/>
<evidence type="ECO:0000313" key="2">
    <source>
        <dbReference type="Proteomes" id="UP001159363"/>
    </source>
</evidence>
<accession>A0ABQ9HC88</accession>
<evidence type="ECO:0000313" key="1">
    <source>
        <dbReference type="EMBL" id="KAJ8881937.1"/>
    </source>
</evidence>
<protein>
    <submittedName>
        <fullName evidence="1">Uncharacterized protein</fullName>
    </submittedName>
</protein>
<comment type="caution">
    <text evidence="1">The sequence shown here is derived from an EMBL/GenBank/DDBJ whole genome shotgun (WGS) entry which is preliminary data.</text>
</comment>
<organism evidence="1 2">
    <name type="scientific">Dryococelus australis</name>
    <dbReference type="NCBI Taxonomy" id="614101"/>
    <lineage>
        <taxon>Eukaryota</taxon>
        <taxon>Metazoa</taxon>
        <taxon>Ecdysozoa</taxon>
        <taxon>Arthropoda</taxon>
        <taxon>Hexapoda</taxon>
        <taxon>Insecta</taxon>
        <taxon>Pterygota</taxon>
        <taxon>Neoptera</taxon>
        <taxon>Polyneoptera</taxon>
        <taxon>Phasmatodea</taxon>
        <taxon>Verophasmatodea</taxon>
        <taxon>Anareolatae</taxon>
        <taxon>Phasmatidae</taxon>
        <taxon>Eurycanthinae</taxon>
        <taxon>Dryococelus</taxon>
    </lineage>
</organism>
<sequence length="74" mass="8528">MIWMSMAREMNLVNWGWKLDGEELVPTLYCKLYSAIVKLAAAVTVAVAAHMDFHAVMYMDHVKLRIMPIRCQTN</sequence>
<dbReference type="Proteomes" id="UP001159363">
    <property type="component" value="Chromosome 5"/>
</dbReference>
<name>A0ABQ9HC88_9NEOP</name>
<reference evidence="1 2" key="1">
    <citation type="submission" date="2023-02" db="EMBL/GenBank/DDBJ databases">
        <title>LHISI_Scaffold_Assembly.</title>
        <authorList>
            <person name="Stuart O.P."/>
            <person name="Cleave R."/>
            <person name="Magrath M.J.L."/>
            <person name="Mikheyev A.S."/>
        </authorList>
    </citation>
    <scope>NUCLEOTIDE SEQUENCE [LARGE SCALE GENOMIC DNA]</scope>
    <source>
        <strain evidence="1">Daus_M_001</strain>
        <tissue evidence="1">Leg muscle</tissue>
    </source>
</reference>
<keyword evidence="2" id="KW-1185">Reference proteome</keyword>
<dbReference type="EMBL" id="JARBHB010000006">
    <property type="protein sequence ID" value="KAJ8881937.1"/>
    <property type="molecule type" value="Genomic_DNA"/>
</dbReference>